<dbReference type="AlphaFoldDB" id="A0A401WBW7"/>
<comment type="caution">
    <text evidence="2">The sequence shown here is derived from an EMBL/GenBank/DDBJ whole genome shotgun (WGS) entry which is preliminary data.</text>
</comment>
<feature type="transmembrane region" description="Helical" evidence="1">
    <location>
        <begin position="34"/>
        <end position="58"/>
    </location>
</feature>
<gene>
    <name evidence="2" type="ORF">GKJPGBOP_06542</name>
</gene>
<organism evidence="2 3">
    <name type="scientific">Streptomyces paromomycinus</name>
    <name type="common">Streptomyces rimosus subsp. paromomycinus</name>
    <dbReference type="NCBI Taxonomy" id="92743"/>
    <lineage>
        <taxon>Bacteria</taxon>
        <taxon>Bacillati</taxon>
        <taxon>Actinomycetota</taxon>
        <taxon>Actinomycetes</taxon>
        <taxon>Kitasatosporales</taxon>
        <taxon>Streptomycetaceae</taxon>
        <taxon>Streptomyces</taxon>
    </lineage>
</organism>
<keyword evidence="1" id="KW-1133">Transmembrane helix</keyword>
<name>A0A401WBW7_STREY</name>
<evidence type="ECO:0000313" key="2">
    <source>
        <dbReference type="EMBL" id="GCD46791.1"/>
    </source>
</evidence>
<dbReference type="EMBL" id="BHZD01000001">
    <property type="protein sequence ID" value="GCD46791.1"/>
    <property type="molecule type" value="Genomic_DNA"/>
</dbReference>
<protein>
    <submittedName>
        <fullName evidence="2">Uncharacterized protein</fullName>
    </submittedName>
</protein>
<accession>A0A401WBW7</accession>
<feature type="transmembrane region" description="Helical" evidence="1">
    <location>
        <begin position="6"/>
        <end position="22"/>
    </location>
</feature>
<keyword evidence="3" id="KW-1185">Reference proteome</keyword>
<reference evidence="2 3" key="1">
    <citation type="submission" date="2018-11" db="EMBL/GenBank/DDBJ databases">
        <title>Whole genome sequence of Streptomyces paromomycinus NBRC 15454(T).</title>
        <authorList>
            <person name="Komaki H."/>
            <person name="Tamura T."/>
        </authorList>
    </citation>
    <scope>NUCLEOTIDE SEQUENCE [LARGE SCALE GENOMIC DNA]</scope>
    <source>
        <strain evidence="2 3">NBRC 15454</strain>
    </source>
</reference>
<evidence type="ECO:0000256" key="1">
    <source>
        <dbReference type="SAM" id="Phobius"/>
    </source>
</evidence>
<dbReference type="RefSeq" id="WP_125057064.1">
    <property type="nucleotide sequence ID" value="NZ_BHZD01000001.1"/>
</dbReference>
<proteinExistence type="predicted"/>
<dbReference type="Proteomes" id="UP000286746">
    <property type="component" value="Unassembled WGS sequence"/>
</dbReference>
<evidence type="ECO:0000313" key="3">
    <source>
        <dbReference type="Proteomes" id="UP000286746"/>
    </source>
</evidence>
<sequence length="64" mass="7032">MSEATSIPFAVVFGIITILLIRSRDVKFWEAVAIGLFGLYVGQTPLVFTIGGIVNWVFSGFQHT</sequence>
<keyword evidence="1" id="KW-0812">Transmembrane</keyword>
<keyword evidence="1" id="KW-0472">Membrane</keyword>